<dbReference type="PROSITE" id="PS50222">
    <property type="entry name" value="EF_HAND_2"/>
    <property type="match status" value="2"/>
</dbReference>
<dbReference type="STRING" id="380248.SAMN05216251_12639"/>
<dbReference type="InterPro" id="IPR002048">
    <property type="entry name" value="EF_hand_dom"/>
</dbReference>
<proteinExistence type="predicted"/>
<sequence>MRTEATDRVRVIFSLLDANGNGVLDPDDFELMGQRVVAAVPDADSAAKDAMVSAFRRYWTTLSDELDADGDGTISWDEFTACVLSPERFDRTVADFAEALARLGDPRGDGMVPRPAFVALMTAIGFGQANIRTLFDAFGPTADDRIPVATWVAGIKDYYSPEKAGIPGDLLVGSADA</sequence>
<gene>
    <name evidence="2" type="ORF">SAMN05216251_12639</name>
</gene>
<dbReference type="Proteomes" id="UP000199323">
    <property type="component" value="Unassembled WGS sequence"/>
</dbReference>
<dbReference type="OrthoDB" id="3530529at2"/>
<dbReference type="InterPro" id="IPR018247">
    <property type="entry name" value="EF_Hand_1_Ca_BS"/>
</dbReference>
<reference evidence="2 3" key="1">
    <citation type="submission" date="2016-10" db="EMBL/GenBank/DDBJ databases">
        <authorList>
            <person name="de Groot N.N."/>
        </authorList>
    </citation>
    <scope>NUCLEOTIDE SEQUENCE [LARGE SCALE GENOMIC DNA]</scope>
    <source>
        <strain evidence="2 3">CGMCC 4.3510</strain>
    </source>
</reference>
<evidence type="ECO:0000313" key="3">
    <source>
        <dbReference type="Proteomes" id="UP000199323"/>
    </source>
</evidence>
<name>A0A1I2L2Y2_9ACTN</name>
<feature type="domain" description="EF-hand" evidence="1">
    <location>
        <begin position="4"/>
        <end position="39"/>
    </location>
</feature>
<dbReference type="Gene3D" id="1.10.238.10">
    <property type="entry name" value="EF-hand"/>
    <property type="match status" value="1"/>
</dbReference>
<organism evidence="2 3">
    <name type="scientific">Actinacidiphila alni</name>
    <dbReference type="NCBI Taxonomy" id="380248"/>
    <lineage>
        <taxon>Bacteria</taxon>
        <taxon>Bacillati</taxon>
        <taxon>Actinomycetota</taxon>
        <taxon>Actinomycetes</taxon>
        <taxon>Kitasatosporales</taxon>
        <taxon>Streptomycetaceae</taxon>
        <taxon>Actinacidiphila</taxon>
    </lineage>
</organism>
<dbReference type="GO" id="GO:0005509">
    <property type="term" value="F:calcium ion binding"/>
    <property type="evidence" value="ECO:0007669"/>
    <property type="project" value="InterPro"/>
</dbReference>
<dbReference type="RefSeq" id="WP_093717110.1">
    <property type="nucleotide sequence ID" value="NZ_FONG01000026.1"/>
</dbReference>
<feature type="domain" description="EF-hand" evidence="1">
    <location>
        <begin position="64"/>
        <end position="89"/>
    </location>
</feature>
<dbReference type="AlphaFoldDB" id="A0A1I2L2Y2"/>
<evidence type="ECO:0000259" key="1">
    <source>
        <dbReference type="PROSITE" id="PS50222"/>
    </source>
</evidence>
<dbReference type="PROSITE" id="PS00018">
    <property type="entry name" value="EF_HAND_1"/>
    <property type="match status" value="2"/>
</dbReference>
<protein>
    <submittedName>
        <fullName evidence="2">Ca2+-binding protein, EF-hand superfamily</fullName>
    </submittedName>
</protein>
<accession>A0A1I2L2Y2</accession>
<dbReference type="Pfam" id="PF13499">
    <property type="entry name" value="EF-hand_7"/>
    <property type="match status" value="1"/>
</dbReference>
<dbReference type="EMBL" id="FONG01000026">
    <property type="protein sequence ID" value="SFF72918.1"/>
    <property type="molecule type" value="Genomic_DNA"/>
</dbReference>
<dbReference type="InterPro" id="IPR011992">
    <property type="entry name" value="EF-hand-dom_pair"/>
</dbReference>
<keyword evidence="3" id="KW-1185">Reference proteome</keyword>
<evidence type="ECO:0000313" key="2">
    <source>
        <dbReference type="EMBL" id="SFF72918.1"/>
    </source>
</evidence>
<dbReference type="SUPFAM" id="SSF47473">
    <property type="entry name" value="EF-hand"/>
    <property type="match status" value="1"/>
</dbReference>